<dbReference type="RefSeq" id="WP_208915334.1">
    <property type="nucleotide sequence ID" value="NZ_LT840184.1"/>
</dbReference>
<protein>
    <submittedName>
        <fullName evidence="1">Uncharacterized protein</fullName>
    </submittedName>
</protein>
<dbReference type="STRING" id="1313296.SAMN05661091_4607"/>
<dbReference type="Proteomes" id="UP000192940">
    <property type="component" value="Chromosome I"/>
</dbReference>
<reference evidence="1 2" key="1">
    <citation type="submission" date="2017-04" db="EMBL/GenBank/DDBJ databases">
        <authorList>
            <person name="Afonso C.L."/>
            <person name="Miller P.J."/>
            <person name="Scott M.A."/>
            <person name="Spackman E."/>
            <person name="Goraichik I."/>
            <person name="Dimitrov K.M."/>
            <person name="Suarez D.L."/>
            <person name="Swayne D.E."/>
        </authorList>
    </citation>
    <scope>NUCLEOTIDE SEQUENCE [LARGE SCALE GENOMIC DNA]</scope>
    <source>
        <strain evidence="1 2">N3/975</strain>
    </source>
</reference>
<dbReference type="EMBL" id="LT840184">
    <property type="protein sequence ID" value="SMF89332.1"/>
    <property type="molecule type" value="Genomic_DNA"/>
</dbReference>
<sequence length="120" mass="13286">MYSIKDAKIRRMTDVSGTPCAEVEVHPASGADTVVLAYLAPTAPMGGYELMKVVRSDASLEHDWFDNSMHTAYEDATDAAFENSTVGSAEEEREEFRQQLLSYGTLNQQLNERFNGGFTP</sequence>
<name>A0A1X7HNY4_9BACL</name>
<keyword evidence="2" id="KW-1185">Reference proteome</keyword>
<dbReference type="AlphaFoldDB" id="A0A1X7HNY4"/>
<accession>A0A1X7HNY4</accession>
<proteinExistence type="predicted"/>
<evidence type="ECO:0000313" key="2">
    <source>
        <dbReference type="Proteomes" id="UP000192940"/>
    </source>
</evidence>
<evidence type="ECO:0000313" key="1">
    <source>
        <dbReference type="EMBL" id="SMF89332.1"/>
    </source>
</evidence>
<organism evidence="1 2">
    <name type="scientific">Paenibacillus uliginis N3/975</name>
    <dbReference type="NCBI Taxonomy" id="1313296"/>
    <lineage>
        <taxon>Bacteria</taxon>
        <taxon>Bacillati</taxon>
        <taxon>Bacillota</taxon>
        <taxon>Bacilli</taxon>
        <taxon>Bacillales</taxon>
        <taxon>Paenibacillaceae</taxon>
        <taxon>Paenibacillus</taxon>
    </lineage>
</organism>
<gene>
    <name evidence="1" type="ORF">SAMN05661091_4607</name>
</gene>